<dbReference type="InterPro" id="IPR029058">
    <property type="entry name" value="AB_hydrolase_fold"/>
</dbReference>
<dbReference type="SUPFAM" id="SSF53474">
    <property type="entry name" value="alpha/beta-Hydrolases"/>
    <property type="match status" value="1"/>
</dbReference>
<dbReference type="InterPro" id="IPR001031">
    <property type="entry name" value="Thioesterase"/>
</dbReference>
<sequence>MTSASGEPSAWIRRFHAAPSAPTRLVCLPHAGGSASYFFPVATALTPGVEVLAVQYPGRQDRRTETCIDDLHELADHVARELKLWADRPVTLFGHSMGAVLAYEVARRLRGSDVELLGVLASGRGAPSRARVHDVHLMRDDMLLREVRALSGTEDKLFEDDEIVRMVLPALRSDYKAVETYRHDPDDKLSCPVVALLGDDDPRVSEDEARAWEDHTDGEFGMRVFPGGHFYLNDQAAGVLSVVTEHIAKWSAATGRAG</sequence>
<accession>A0A2U9I6E7</accession>
<dbReference type="AlphaFoldDB" id="A0A2U9I6E7"/>
<dbReference type="SMART" id="SM00824">
    <property type="entry name" value="PKS_TE"/>
    <property type="match status" value="1"/>
</dbReference>
<dbReference type="RefSeq" id="WP_006128122.1">
    <property type="nucleotide sequence ID" value="NZ_CP098609.1"/>
</dbReference>
<dbReference type="Gene3D" id="3.40.50.1820">
    <property type="entry name" value="alpha/beta hydrolase"/>
    <property type="match status" value="1"/>
</dbReference>
<name>A0A2U9I6E7_STRFL</name>
<evidence type="ECO:0000256" key="2">
    <source>
        <dbReference type="ARBA" id="ARBA00022801"/>
    </source>
</evidence>
<dbReference type="PANTHER" id="PTHR11487:SF0">
    <property type="entry name" value="S-ACYL FATTY ACID SYNTHASE THIOESTERASE, MEDIUM CHAIN"/>
    <property type="match status" value="1"/>
</dbReference>
<evidence type="ECO:0000313" key="6">
    <source>
        <dbReference type="Proteomes" id="UP001056079"/>
    </source>
</evidence>
<dbReference type="PANTHER" id="PTHR11487">
    <property type="entry name" value="THIOESTERASE"/>
    <property type="match status" value="1"/>
</dbReference>
<dbReference type="Pfam" id="PF00975">
    <property type="entry name" value="Thioesterase"/>
    <property type="match status" value="1"/>
</dbReference>
<keyword evidence="2 5" id="KW-0378">Hydrolase</keyword>
<proteinExistence type="inferred from homology"/>
<organism evidence="4">
    <name type="scientific">Streptomyces filamentosus</name>
    <name type="common">Streptomyces roseosporus</name>
    <dbReference type="NCBI Taxonomy" id="67294"/>
    <lineage>
        <taxon>Bacteria</taxon>
        <taxon>Bacillati</taxon>
        <taxon>Actinomycetota</taxon>
        <taxon>Actinomycetes</taxon>
        <taxon>Kitasatosporales</taxon>
        <taxon>Streptomycetaceae</taxon>
        <taxon>Streptomyces</taxon>
    </lineage>
</organism>
<dbReference type="Proteomes" id="UP001056079">
    <property type="component" value="Chromosome"/>
</dbReference>
<dbReference type="EMBL" id="CP098609">
    <property type="protein sequence ID" value="USC46504.1"/>
    <property type="molecule type" value="Genomic_DNA"/>
</dbReference>
<reference evidence="5" key="2">
    <citation type="submission" date="2021-08" db="EMBL/GenBank/DDBJ databases">
        <title>DNA methylation of m4C regulates biosynthesis of daptomycin in Streptomyces roseosporus L30.</title>
        <authorList>
            <person name="Fang J.-L."/>
        </authorList>
    </citation>
    <scope>NUCLEOTIDE SEQUENCE</scope>
    <source>
        <strain evidence="5">L30</strain>
    </source>
</reference>
<dbReference type="InterPro" id="IPR020802">
    <property type="entry name" value="TesA-like"/>
</dbReference>
<gene>
    <name evidence="5" type="ORF">K7395_07015</name>
</gene>
<evidence type="ECO:0000313" key="4">
    <source>
        <dbReference type="EMBL" id="AWR88403.1"/>
    </source>
</evidence>
<feature type="domain" description="Thioesterase TesA-like" evidence="3">
    <location>
        <begin position="26"/>
        <end position="247"/>
    </location>
</feature>
<reference evidence="4" key="1">
    <citation type="journal article" date="2018" name="ChemBioChem">
        <title>Auroramycin, a potent antibiotic from Streptomyces roseosporus by CRISPR-Cas9 activation.</title>
        <authorList>
            <person name="Zhao H."/>
            <person name="Lim Y.H."/>
            <person name="Wong F.T."/>
            <person name="Yeo W.L."/>
            <person name="Ching K.C."/>
            <person name="Lim Y.W."/>
            <person name="Heng E."/>
            <person name="Chen S."/>
            <person name="Tsai D.J."/>
            <person name="Lauderdale T.L."/>
            <person name="Shia K.S."/>
            <person name="Ho Y.S."/>
            <person name="Hoon S."/>
            <person name="Ang E.L."/>
            <person name="Zhang M.M."/>
        </authorList>
    </citation>
    <scope>NUCLEOTIDE SEQUENCE</scope>
    <source>
        <strain evidence="4">NRRL 15998</strain>
    </source>
</reference>
<comment type="similarity">
    <text evidence="1">Belongs to the thioesterase family.</text>
</comment>
<protein>
    <submittedName>
        <fullName evidence="5">Alpha/beta fold hydrolase</fullName>
    </submittedName>
    <submittedName>
        <fullName evidence="4">Putative thioesterase</fullName>
    </submittedName>
</protein>
<evidence type="ECO:0000313" key="5">
    <source>
        <dbReference type="EMBL" id="USC46504.1"/>
    </source>
</evidence>
<dbReference type="InterPro" id="IPR012223">
    <property type="entry name" value="TEII"/>
</dbReference>
<evidence type="ECO:0000256" key="1">
    <source>
        <dbReference type="ARBA" id="ARBA00007169"/>
    </source>
</evidence>
<dbReference type="GO" id="GO:0008610">
    <property type="term" value="P:lipid biosynthetic process"/>
    <property type="evidence" value="ECO:0007669"/>
    <property type="project" value="TreeGrafter"/>
</dbReference>
<keyword evidence="6" id="KW-1185">Reference proteome</keyword>
<dbReference type="GO" id="GO:0016787">
    <property type="term" value="F:hydrolase activity"/>
    <property type="evidence" value="ECO:0007669"/>
    <property type="project" value="UniProtKB-KW"/>
</dbReference>
<evidence type="ECO:0000259" key="3">
    <source>
        <dbReference type="SMART" id="SM00824"/>
    </source>
</evidence>
<dbReference type="EMBL" id="MH101993">
    <property type="protein sequence ID" value="AWR88403.1"/>
    <property type="molecule type" value="Genomic_DNA"/>
</dbReference>